<keyword evidence="4 9" id="KW-0540">Nuclease</keyword>
<dbReference type="HAMAP" id="MF_00009">
    <property type="entry name" value="Endoribonucl_YbeY"/>
    <property type="match status" value="1"/>
</dbReference>
<proteinExistence type="inferred from homology"/>
<evidence type="ECO:0000256" key="6">
    <source>
        <dbReference type="ARBA" id="ARBA00022759"/>
    </source>
</evidence>
<evidence type="ECO:0000256" key="4">
    <source>
        <dbReference type="ARBA" id="ARBA00022722"/>
    </source>
</evidence>
<reference evidence="10 11" key="1">
    <citation type="submission" date="2015-07" db="EMBL/GenBank/DDBJ databases">
        <title>Draft genome of Bellilinea caldifistulae DSM 17877.</title>
        <authorList>
            <person name="Hemp J."/>
            <person name="Ward L.M."/>
            <person name="Pace L.A."/>
            <person name="Fischer W.W."/>
        </authorList>
    </citation>
    <scope>NUCLEOTIDE SEQUENCE [LARGE SCALE GENOMIC DNA]</scope>
    <source>
        <strain evidence="10 11">GOMI-1</strain>
    </source>
</reference>
<comment type="subcellular location">
    <subcellularLocation>
        <location evidence="9">Cytoplasm</location>
    </subcellularLocation>
</comment>
<evidence type="ECO:0000256" key="9">
    <source>
        <dbReference type="HAMAP-Rule" id="MF_00009"/>
    </source>
</evidence>
<dbReference type="PATRIC" id="fig|360411.5.peg.1203"/>
<feature type="binding site" evidence="9">
    <location>
        <position position="113"/>
    </location>
    <ligand>
        <name>Zn(2+)</name>
        <dbReference type="ChEBI" id="CHEBI:29105"/>
        <note>catalytic</note>
    </ligand>
</feature>
<dbReference type="InterPro" id="IPR023091">
    <property type="entry name" value="MetalPrtase_cat_dom_sf_prd"/>
</dbReference>
<keyword evidence="9" id="KW-0963">Cytoplasm</keyword>
<dbReference type="NCBIfam" id="TIGR00043">
    <property type="entry name" value="rRNA maturation RNase YbeY"/>
    <property type="match status" value="1"/>
</dbReference>
<organism evidence="10 11">
    <name type="scientific">Bellilinea caldifistulae</name>
    <dbReference type="NCBI Taxonomy" id="360411"/>
    <lineage>
        <taxon>Bacteria</taxon>
        <taxon>Bacillati</taxon>
        <taxon>Chloroflexota</taxon>
        <taxon>Anaerolineae</taxon>
        <taxon>Anaerolineales</taxon>
        <taxon>Anaerolineaceae</taxon>
        <taxon>Bellilinea</taxon>
    </lineage>
</organism>
<dbReference type="GO" id="GO:0004222">
    <property type="term" value="F:metalloendopeptidase activity"/>
    <property type="evidence" value="ECO:0007669"/>
    <property type="project" value="InterPro"/>
</dbReference>
<keyword evidence="3 9" id="KW-0698">rRNA processing</keyword>
<dbReference type="Proteomes" id="UP000050514">
    <property type="component" value="Unassembled WGS sequence"/>
</dbReference>
<dbReference type="GO" id="GO:0008270">
    <property type="term" value="F:zinc ion binding"/>
    <property type="evidence" value="ECO:0007669"/>
    <property type="project" value="UniProtKB-UniRule"/>
</dbReference>
<dbReference type="GO" id="GO:0004521">
    <property type="term" value="F:RNA endonuclease activity"/>
    <property type="evidence" value="ECO:0007669"/>
    <property type="project" value="UniProtKB-UniRule"/>
</dbReference>
<dbReference type="OrthoDB" id="9807740at2"/>
<sequence length="152" mass="17014">MIINIQIEPLFENEISEDLVSQVGRAVLAQSQAENEVETTIVLTDDETLRELNSQHLGIDAPTDVLSFPADEFDPDEQTTYIGDVVISVPRAREQAKTAGHPLENEISLLVVHGLLHLLGYDHDVEERKALMWEKQAEILTNLGIHINQLPE</sequence>
<keyword evidence="11" id="KW-1185">Reference proteome</keyword>
<dbReference type="RefSeq" id="WP_061916788.1">
    <property type="nucleotide sequence ID" value="NZ_DF967971.1"/>
</dbReference>
<dbReference type="GO" id="GO:0006364">
    <property type="term" value="P:rRNA processing"/>
    <property type="evidence" value="ECO:0007669"/>
    <property type="project" value="UniProtKB-UniRule"/>
</dbReference>
<keyword evidence="2 9" id="KW-0690">Ribosome biogenesis</keyword>
<name>A0A0P6XC67_9CHLR</name>
<protein>
    <recommendedName>
        <fullName evidence="9">Endoribonuclease YbeY</fullName>
        <ecNumber evidence="9">3.1.-.-</ecNumber>
    </recommendedName>
</protein>
<keyword evidence="5 9" id="KW-0479">Metal-binding</keyword>
<evidence type="ECO:0000313" key="10">
    <source>
        <dbReference type="EMBL" id="KPL72430.1"/>
    </source>
</evidence>
<evidence type="ECO:0000256" key="5">
    <source>
        <dbReference type="ARBA" id="ARBA00022723"/>
    </source>
</evidence>
<dbReference type="InterPro" id="IPR020549">
    <property type="entry name" value="YbeY_CS"/>
</dbReference>
<dbReference type="PANTHER" id="PTHR46986:SF1">
    <property type="entry name" value="ENDORIBONUCLEASE YBEY, CHLOROPLASTIC"/>
    <property type="match status" value="1"/>
</dbReference>
<accession>A0A0P6XC67</accession>
<dbReference type="SUPFAM" id="SSF55486">
    <property type="entry name" value="Metalloproteases ('zincins'), catalytic domain"/>
    <property type="match status" value="1"/>
</dbReference>
<dbReference type="EMBL" id="LGHJ01000023">
    <property type="protein sequence ID" value="KPL72430.1"/>
    <property type="molecule type" value="Genomic_DNA"/>
</dbReference>
<evidence type="ECO:0000256" key="1">
    <source>
        <dbReference type="ARBA" id="ARBA00010875"/>
    </source>
</evidence>
<feature type="binding site" evidence="9">
    <location>
        <position position="123"/>
    </location>
    <ligand>
        <name>Zn(2+)</name>
        <dbReference type="ChEBI" id="CHEBI:29105"/>
        <note>catalytic</note>
    </ligand>
</feature>
<comment type="similarity">
    <text evidence="1 9">Belongs to the endoribonuclease YbeY family.</text>
</comment>
<evidence type="ECO:0000256" key="3">
    <source>
        <dbReference type="ARBA" id="ARBA00022552"/>
    </source>
</evidence>
<comment type="cofactor">
    <cofactor evidence="9">
        <name>Zn(2+)</name>
        <dbReference type="ChEBI" id="CHEBI:29105"/>
    </cofactor>
    <text evidence="9">Binds 1 zinc ion.</text>
</comment>
<dbReference type="Gene3D" id="3.40.390.30">
    <property type="entry name" value="Metalloproteases ('zincins'), catalytic domain"/>
    <property type="match status" value="1"/>
</dbReference>
<evidence type="ECO:0000313" key="11">
    <source>
        <dbReference type="Proteomes" id="UP000050514"/>
    </source>
</evidence>
<dbReference type="PROSITE" id="PS01306">
    <property type="entry name" value="UPF0054"/>
    <property type="match status" value="1"/>
</dbReference>
<feature type="binding site" evidence="9">
    <location>
        <position position="117"/>
    </location>
    <ligand>
        <name>Zn(2+)</name>
        <dbReference type="ChEBI" id="CHEBI:29105"/>
        <note>catalytic</note>
    </ligand>
</feature>
<comment type="function">
    <text evidence="9">Single strand-specific metallo-endoribonuclease involved in late-stage 70S ribosome quality control and in maturation of the 3' terminus of the 16S rRNA.</text>
</comment>
<keyword evidence="8 9" id="KW-0862">Zinc</keyword>
<gene>
    <name evidence="9" type="primary">ybeY</name>
    <name evidence="10" type="ORF">AC812_15530</name>
</gene>
<dbReference type="EC" id="3.1.-.-" evidence="9"/>
<dbReference type="InterPro" id="IPR002036">
    <property type="entry name" value="YbeY"/>
</dbReference>
<dbReference type="AlphaFoldDB" id="A0A0P6XC67"/>
<evidence type="ECO:0000256" key="2">
    <source>
        <dbReference type="ARBA" id="ARBA00022517"/>
    </source>
</evidence>
<keyword evidence="6 9" id="KW-0255">Endonuclease</keyword>
<evidence type="ECO:0000256" key="8">
    <source>
        <dbReference type="ARBA" id="ARBA00022833"/>
    </source>
</evidence>
<dbReference type="GO" id="GO:0005737">
    <property type="term" value="C:cytoplasm"/>
    <property type="evidence" value="ECO:0007669"/>
    <property type="project" value="UniProtKB-SubCell"/>
</dbReference>
<dbReference type="STRING" id="360411.AC812_15530"/>
<comment type="caution">
    <text evidence="10">The sequence shown here is derived from an EMBL/GenBank/DDBJ whole genome shotgun (WGS) entry which is preliminary data.</text>
</comment>
<dbReference type="Pfam" id="PF02130">
    <property type="entry name" value="YbeY"/>
    <property type="match status" value="1"/>
</dbReference>
<dbReference type="PANTHER" id="PTHR46986">
    <property type="entry name" value="ENDORIBONUCLEASE YBEY, CHLOROPLASTIC"/>
    <property type="match status" value="1"/>
</dbReference>
<evidence type="ECO:0000256" key="7">
    <source>
        <dbReference type="ARBA" id="ARBA00022801"/>
    </source>
</evidence>
<keyword evidence="7 9" id="KW-0378">Hydrolase</keyword>